<dbReference type="InterPro" id="IPR051729">
    <property type="entry name" value="Opine/Lysopine_DH"/>
</dbReference>
<name>A0A2S5EHA4_9BACT</name>
<comment type="caution">
    <text evidence="4">The sequence shown here is derived from an EMBL/GenBank/DDBJ whole genome shotgun (WGS) entry which is preliminary data.</text>
</comment>
<dbReference type="Gene3D" id="1.10.1040.10">
    <property type="entry name" value="N-(1-d-carboxylethyl)-l-norvaline Dehydrogenase, domain 2"/>
    <property type="match status" value="1"/>
</dbReference>
<accession>A0A2S5EHA4</accession>
<dbReference type="Proteomes" id="UP000236950">
    <property type="component" value="Unassembled WGS sequence"/>
</dbReference>
<dbReference type="Pfam" id="PF01210">
    <property type="entry name" value="NAD_Gly3P_dh_N"/>
    <property type="match status" value="1"/>
</dbReference>
<dbReference type="AlphaFoldDB" id="A0A2S5EHA4"/>
<dbReference type="InterPro" id="IPR011128">
    <property type="entry name" value="G3P_DH_NAD-dep_N"/>
</dbReference>
<gene>
    <name evidence="4" type="ORF">AA81_06480</name>
</gene>
<evidence type="ECO:0000259" key="3">
    <source>
        <dbReference type="Pfam" id="PF02317"/>
    </source>
</evidence>
<organism evidence="4 5">
    <name type="scientific">Petrotoga halophila DSM 16923</name>
    <dbReference type="NCBI Taxonomy" id="1122953"/>
    <lineage>
        <taxon>Bacteria</taxon>
        <taxon>Thermotogati</taxon>
        <taxon>Thermotogota</taxon>
        <taxon>Thermotogae</taxon>
        <taxon>Petrotogales</taxon>
        <taxon>Petrotogaceae</taxon>
        <taxon>Petrotoga</taxon>
    </lineage>
</organism>
<dbReference type="PANTHER" id="PTHR38015">
    <property type="entry name" value="BLR6086 PROTEIN"/>
    <property type="match status" value="1"/>
</dbReference>
<dbReference type="InterPro" id="IPR036291">
    <property type="entry name" value="NAD(P)-bd_dom_sf"/>
</dbReference>
<feature type="domain" description="Opine dehydrogenase" evidence="3">
    <location>
        <begin position="183"/>
        <end position="328"/>
    </location>
</feature>
<evidence type="ECO:0000313" key="4">
    <source>
        <dbReference type="EMBL" id="POZ92526.1"/>
    </source>
</evidence>
<keyword evidence="5" id="KW-1185">Reference proteome</keyword>
<dbReference type="RefSeq" id="WP_103064970.1">
    <property type="nucleotide sequence ID" value="NZ_JALY01000138.1"/>
</dbReference>
<dbReference type="GO" id="GO:0051287">
    <property type="term" value="F:NAD binding"/>
    <property type="evidence" value="ECO:0007669"/>
    <property type="project" value="InterPro"/>
</dbReference>
<dbReference type="InterPro" id="IPR008927">
    <property type="entry name" value="6-PGluconate_DH-like_C_sf"/>
</dbReference>
<dbReference type="GO" id="GO:0016616">
    <property type="term" value="F:oxidoreductase activity, acting on the CH-OH group of donors, NAD or NADP as acceptor"/>
    <property type="evidence" value="ECO:0007669"/>
    <property type="project" value="InterPro"/>
</dbReference>
<dbReference type="InterPro" id="IPR003421">
    <property type="entry name" value="Opine_DH"/>
</dbReference>
<proteinExistence type="predicted"/>
<dbReference type="Pfam" id="PF02317">
    <property type="entry name" value="Octopine_DH"/>
    <property type="match status" value="1"/>
</dbReference>
<dbReference type="EMBL" id="JALY01000138">
    <property type="protein sequence ID" value="POZ92526.1"/>
    <property type="molecule type" value="Genomic_DNA"/>
</dbReference>
<dbReference type="Gene3D" id="3.40.50.720">
    <property type="entry name" value="NAD(P)-binding Rossmann-like Domain"/>
    <property type="match status" value="1"/>
</dbReference>
<dbReference type="SUPFAM" id="SSF51735">
    <property type="entry name" value="NAD(P)-binding Rossmann-fold domains"/>
    <property type="match status" value="1"/>
</dbReference>
<reference evidence="4 5" key="1">
    <citation type="submission" date="2014-01" db="EMBL/GenBank/DDBJ databases">
        <title>Comparative genomics of Petrotoga.</title>
        <authorList>
            <person name="Chow K."/>
            <person name="Charchuk R."/>
            <person name="Nesbo C.L."/>
        </authorList>
    </citation>
    <scope>NUCLEOTIDE SEQUENCE [LARGE SCALE GENOMIC DNA]</scope>
    <source>
        <strain evidence="4 5">DSM 16923</strain>
    </source>
</reference>
<evidence type="ECO:0000256" key="1">
    <source>
        <dbReference type="ARBA" id="ARBA00023002"/>
    </source>
</evidence>
<protein>
    <submittedName>
        <fullName evidence="4">NADP transhydrogenase subunit alpha</fullName>
    </submittedName>
</protein>
<feature type="domain" description="Glycerol-3-phosphate dehydrogenase NAD-dependent N-terminal" evidence="2">
    <location>
        <begin position="3"/>
        <end position="102"/>
    </location>
</feature>
<dbReference type="InterPro" id="IPR013328">
    <property type="entry name" value="6PGD_dom2"/>
</dbReference>
<dbReference type="GO" id="GO:0046168">
    <property type="term" value="P:glycerol-3-phosphate catabolic process"/>
    <property type="evidence" value="ECO:0007669"/>
    <property type="project" value="InterPro"/>
</dbReference>
<keyword evidence="1" id="KW-0560">Oxidoreductase</keyword>
<dbReference type="PANTHER" id="PTHR38015:SF1">
    <property type="entry name" value="OPINE DEHYDROGENASE DOMAIN-CONTAINING PROTEIN"/>
    <property type="match status" value="1"/>
</dbReference>
<evidence type="ECO:0000259" key="2">
    <source>
        <dbReference type="Pfam" id="PF01210"/>
    </source>
</evidence>
<dbReference type="SUPFAM" id="SSF48179">
    <property type="entry name" value="6-phosphogluconate dehydrogenase C-terminal domain-like"/>
    <property type="match status" value="1"/>
</dbReference>
<sequence length="361" mass="39975">MVKIAVVGAGNGGQALAGYLAMKGFDVSLFNRSKRRISPIIDSHSIRIEGQVVGEYHISFATTNMEEAIKGRKLIMVVVPAFAHKEIAKRMAPYLEDGQIIVLNPGRTGGALEFNNVLKEENVKKDVILAEAQTFIFASRMSNPGVAKVFRIKNAVPVSALPATRNAELEEVLCTAIPEFEIVKNVIYTSFNNIGVVFHPATLILNAARVETTAGKFEFYFEGISPSVAKILEKIDEERCKVMKLFNADPMTAKDWLNYAYDVRGNSLYEAIRNNVGYRGIYAPPTLDNRYILEDLPMSLVPISSFGEEYGVKTPVIDSIINLANIMMGKNFWKEGRTVKDLGLEGMSIEDIIRLVEEGES</sequence>
<evidence type="ECO:0000313" key="5">
    <source>
        <dbReference type="Proteomes" id="UP000236950"/>
    </source>
</evidence>